<feature type="non-terminal residue" evidence="1">
    <location>
        <position position="1"/>
    </location>
</feature>
<evidence type="ECO:0000313" key="2">
    <source>
        <dbReference type="Proteomes" id="UP000789405"/>
    </source>
</evidence>
<organism evidence="1 2">
    <name type="scientific">Dentiscutata erythropus</name>
    <dbReference type="NCBI Taxonomy" id="1348616"/>
    <lineage>
        <taxon>Eukaryota</taxon>
        <taxon>Fungi</taxon>
        <taxon>Fungi incertae sedis</taxon>
        <taxon>Mucoromycota</taxon>
        <taxon>Glomeromycotina</taxon>
        <taxon>Glomeromycetes</taxon>
        <taxon>Diversisporales</taxon>
        <taxon>Gigasporaceae</taxon>
        <taxon>Dentiscutata</taxon>
    </lineage>
</organism>
<gene>
    <name evidence="1" type="ORF">DERYTH_LOCUS21567</name>
</gene>
<dbReference type="Proteomes" id="UP000789405">
    <property type="component" value="Unassembled WGS sequence"/>
</dbReference>
<protein>
    <submittedName>
        <fullName evidence="1">28291_t:CDS:1</fullName>
    </submittedName>
</protein>
<evidence type="ECO:0000313" key="1">
    <source>
        <dbReference type="EMBL" id="CAG8791707.1"/>
    </source>
</evidence>
<reference evidence="1" key="1">
    <citation type="submission" date="2021-06" db="EMBL/GenBank/DDBJ databases">
        <authorList>
            <person name="Kallberg Y."/>
            <person name="Tangrot J."/>
            <person name="Rosling A."/>
        </authorList>
    </citation>
    <scope>NUCLEOTIDE SEQUENCE</scope>
    <source>
        <strain evidence="1">MA453B</strain>
    </source>
</reference>
<accession>A0A9N9P0V3</accession>
<keyword evidence="2" id="KW-1185">Reference proteome</keyword>
<comment type="caution">
    <text evidence="1">The sequence shown here is derived from an EMBL/GenBank/DDBJ whole genome shotgun (WGS) entry which is preliminary data.</text>
</comment>
<dbReference type="AlphaFoldDB" id="A0A9N9P0V3"/>
<sequence length="51" mass="5709">EKVTTANSKYRATELSYQPTNSDASVLIMYLEFLKTAIEASIEAKIIISRV</sequence>
<name>A0A9N9P0V3_9GLOM</name>
<dbReference type="OrthoDB" id="1898221at2759"/>
<proteinExistence type="predicted"/>
<dbReference type="EMBL" id="CAJVPY010027819">
    <property type="protein sequence ID" value="CAG8791707.1"/>
    <property type="molecule type" value="Genomic_DNA"/>
</dbReference>